<evidence type="ECO:0000259" key="8">
    <source>
        <dbReference type="PROSITE" id="PS50048"/>
    </source>
</evidence>
<dbReference type="RefSeq" id="XP_025527484.1">
    <property type="nucleotide sequence ID" value="XM_025677160.1"/>
</dbReference>
<dbReference type="Pfam" id="PF00172">
    <property type="entry name" value="Zn_clus"/>
    <property type="match status" value="1"/>
</dbReference>
<dbReference type="PANTHER" id="PTHR47171">
    <property type="entry name" value="FARA-RELATED"/>
    <property type="match status" value="1"/>
</dbReference>
<dbReference type="Gene3D" id="4.10.240.10">
    <property type="entry name" value="Zn(2)-C6 fungal-type DNA-binding domain"/>
    <property type="match status" value="1"/>
</dbReference>
<dbReference type="InterPro" id="IPR007219">
    <property type="entry name" value="XnlR_reg_dom"/>
</dbReference>
<dbReference type="CDD" id="cd00067">
    <property type="entry name" value="GAL4"/>
    <property type="match status" value="1"/>
</dbReference>
<dbReference type="GO" id="GO:0009893">
    <property type="term" value="P:positive regulation of metabolic process"/>
    <property type="evidence" value="ECO:0007669"/>
    <property type="project" value="UniProtKB-ARBA"/>
</dbReference>
<dbReference type="InterPro" id="IPR052073">
    <property type="entry name" value="Amide_Lactam_Regulators"/>
</dbReference>
<dbReference type="GO" id="GO:0003677">
    <property type="term" value="F:DNA binding"/>
    <property type="evidence" value="ECO:0007669"/>
    <property type="project" value="UniProtKB-KW"/>
</dbReference>
<dbReference type="PROSITE" id="PS50048">
    <property type="entry name" value="ZN2_CY6_FUNGAL_2"/>
    <property type="match status" value="1"/>
</dbReference>
<dbReference type="PANTHER" id="PTHR47171:SF1">
    <property type="entry name" value="ZN(II)2CYS6 TRANSCRIPTION FACTOR (EUROFUNG)"/>
    <property type="match status" value="1"/>
</dbReference>
<evidence type="ECO:0000256" key="4">
    <source>
        <dbReference type="ARBA" id="ARBA00023125"/>
    </source>
</evidence>
<dbReference type="Pfam" id="PF04082">
    <property type="entry name" value="Fungal_trans"/>
    <property type="match status" value="1"/>
</dbReference>
<keyword evidence="2" id="KW-0862">Zinc</keyword>
<evidence type="ECO:0000256" key="1">
    <source>
        <dbReference type="ARBA" id="ARBA00022723"/>
    </source>
</evidence>
<feature type="compositionally biased region" description="Polar residues" evidence="7">
    <location>
        <begin position="148"/>
        <end position="159"/>
    </location>
</feature>
<evidence type="ECO:0000313" key="9">
    <source>
        <dbReference type="EMBL" id="RAH81590.1"/>
    </source>
</evidence>
<dbReference type="OrthoDB" id="5121955at2759"/>
<evidence type="ECO:0000256" key="7">
    <source>
        <dbReference type="SAM" id="MobiDB-lite"/>
    </source>
</evidence>
<dbReference type="GO" id="GO:0008270">
    <property type="term" value="F:zinc ion binding"/>
    <property type="evidence" value="ECO:0007669"/>
    <property type="project" value="InterPro"/>
</dbReference>
<dbReference type="InterPro" id="IPR001138">
    <property type="entry name" value="Zn2Cys6_DnaBD"/>
</dbReference>
<proteinExistence type="predicted"/>
<keyword evidence="4" id="KW-0238">DNA-binding</keyword>
<gene>
    <name evidence="9" type="ORF">BO86DRAFT_456350</name>
</gene>
<evidence type="ECO:0000256" key="5">
    <source>
        <dbReference type="ARBA" id="ARBA00023163"/>
    </source>
</evidence>
<dbReference type="InterPro" id="IPR036864">
    <property type="entry name" value="Zn2-C6_fun-type_DNA-bd_sf"/>
</dbReference>
<dbReference type="PROSITE" id="PS00463">
    <property type="entry name" value="ZN2_CY6_FUNGAL_1"/>
    <property type="match status" value="1"/>
</dbReference>
<dbReference type="SMART" id="SM00066">
    <property type="entry name" value="GAL4"/>
    <property type="match status" value="1"/>
</dbReference>
<dbReference type="GeneID" id="37180853"/>
<protein>
    <recommendedName>
        <fullName evidence="8">Zn(2)-C6 fungal-type domain-containing protein</fullName>
    </recommendedName>
</protein>
<keyword evidence="1" id="KW-0479">Metal-binding</keyword>
<dbReference type="Proteomes" id="UP000249497">
    <property type="component" value="Unassembled WGS sequence"/>
</dbReference>
<feature type="domain" description="Zn(2)-C6 fungal-type" evidence="8">
    <location>
        <begin position="33"/>
        <end position="65"/>
    </location>
</feature>
<evidence type="ECO:0000256" key="6">
    <source>
        <dbReference type="ARBA" id="ARBA00023242"/>
    </source>
</evidence>
<keyword evidence="6" id="KW-0539">Nucleus</keyword>
<dbReference type="GO" id="GO:0000981">
    <property type="term" value="F:DNA-binding transcription factor activity, RNA polymerase II-specific"/>
    <property type="evidence" value="ECO:0007669"/>
    <property type="project" value="InterPro"/>
</dbReference>
<dbReference type="SUPFAM" id="SSF57701">
    <property type="entry name" value="Zn2/Cys6 DNA-binding domain"/>
    <property type="match status" value="1"/>
</dbReference>
<feature type="region of interest" description="Disordered" evidence="7">
    <location>
        <begin position="137"/>
        <end position="159"/>
    </location>
</feature>
<accession>A0A8T8X112</accession>
<keyword evidence="5" id="KW-0804">Transcription</keyword>
<keyword evidence="3" id="KW-0805">Transcription regulation</keyword>
<dbReference type="AlphaFoldDB" id="A0A8T8X112"/>
<dbReference type="SMART" id="SM00906">
    <property type="entry name" value="Fungal_trans"/>
    <property type="match status" value="1"/>
</dbReference>
<reference evidence="9 10" key="1">
    <citation type="submission" date="2018-02" db="EMBL/GenBank/DDBJ databases">
        <title>The genomes of Aspergillus section Nigri reveals drivers in fungal speciation.</title>
        <authorList>
            <consortium name="DOE Joint Genome Institute"/>
            <person name="Vesth T.C."/>
            <person name="Nybo J."/>
            <person name="Theobald S."/>
            <person name="Brandl J."/>
            <person name="Frisvad J.C."/>
            <person name="Nielsen K.F."/>
            <person name="Lyhne E.K."/>
            <person name="Kogle M.E."/>
            <person name="Kuo A."/>
            <person name="Riley R."/>
            <person name="Clum A."/>
            <person name="Nolan M."/>
            <person name="Lipzen A."/>
            <person name="Salamov A."/>
            <person name="Henrissat B."/>
            <person name="Wiebenga A."/>
            <person name="De vries R.P."/>
            <person name="Grigoriev I.V."/>
            <person name="Mortensen U.H."/>
            <person name="Andersen M.R."/>
            <person name="Baker S.E."/>
        </authorList>
    </citation>
    <scope>NUCLEOTIDE SEQUENCE [LARGE SCALE GENOMIC DNA]</scope>
    <source>
        <strain evidence="9 10">CBS 114.51</strain>
    </source>
</reference>
<dbReference type="EMBL" id="KZ824794">
    <property type="protein sequence ID" value="RAH81590.1"/>
    <property type="molecule type" value="Genomic_DNA"/>
</dbReference>
<evidence type="ECO:0000256" key="2">
    <source>
        <dbReference type="ARBA" id="ARBA00022833"/>
    </source>
</evidence>
<sequence length="738" mass="82768">MTSSEYCRHDCDMVDARDPSRQPTRPRMRAGKACTRCHEKRIKCDGMQHMPCTRCVRDRHADCVLRETKRGTYTRSALRQKKVRSDHESRVRVPAGVAGDLPSQHNINSRIGAKDPEVPLVFGSDVATLFPRGSSAPELGSRSIGHAQPQTGIRTSSSQVRLQEGPRASEPAPIHVAAEAPGDGSSYHQISWSAMFDHFLNNRENGREWIDKCSITYLGESFPLSIVLGGSKGDSRPRLHHLGPPFPTALGNIPFQPQPTHMLSEDLEYLRAKGVFNPPGKAHLNALISIFLDHVYPLYPIVNRQEFIQQSKNEQLPLILTYAMSFIAVTFATESALSLLGFRTRPEARSFFYKKAKALFDMGYETNKITLLQSTFLLSFYGGGPNTYWNFYSWISTAVTIAEGIGIHRSTMAVPNMQPQDKSLMRRMWWALVVRDSICGTLVGRPFRIDLDQADADMLTIEDFAHDAAGPDFLEDPAAHRYAQHQIETAKLSQIMREIIISRFYPGRRPVMSDELLEKLVRWKADLVPTLVWDAEVPDPSNPFSTALSVQYYHHLILIYLGHRRGEETCRRDEREVDEIIDTAAHHISTVVCMLVTRSAVLSVPHELYHGIFLAQAAFYERMRSPNKLVARLGRSAHNSCQMVLKAISEFWDCGTFIMQLFDNLSSRCLEQQPRTTESGQESRAVGAAEASDVGGAVNAANEAGIFTFNASLGDDCWQGNPMLESLFDLPLELFLAD</sequence>
<dbReference type="GO" id="GO:0006351">
    <property type="term" value="P:DNA-templated transcription"/>
    <property type="evidence" value="ECO:0007669"/>
    <property type="project" value="InterPro"/>
</dbReference>
<name>A0A8T8X112_ASPJA</name>
<evidence type="ECO:0000313" key="10">
    <source>
        <dbReference type="Proteomes" id="UP000249497"/>
    </source>
</evidence>
<dbReference type="CDD" id="cd12148">
    <property type="entry name" value="fungal_TF_MHR"/>
    <property type="match status" value="1"/>
</dbReference>
<keyword evidence="10" id="KW-1185">Reference proteome</keyword>
<evidence type="ECO:0000256" key="3">
    <source>
        <dbReference type="ARBA" id="ARBA00023015"/>
    </source>
</evidence>
<organism evidence="9 10">
    <name type="scientific">Aspergillus japonicus CBS 114.51</name>
    <dbReference type="NCBI Taxonomy" id="1448312"/>
    <lineage>
        <taxon>Eukaryota</taxon>
        <taxon>Fungi</taxon>
        <taxon>Dikarya</taxon>
        <taxon>Ascomycota</taxon>
        <taxon>Pezizomycotina</taxon>
        <taxon>Eurotiomycetes</taxon>
        <taxon>Eurotiomycetidae</taxon>
        <taxon>Eurotiales</taxon>
        <taxon>Aspergillaceae</taxon>
        <taxon>Aspergillus</taxon>
        <taxon>Aspergillus subgen. Circumdati</taxon>
    </lineage>
</organism>